<reference evidence="7" key="1">
    <citation type="submission" date="2023-02" db="EMBL/GenBank/DDBJ databases">
        <title>Description and genomic characterization of Salipiger bruguierae sp. nov., isolated from the sediment of mangrove plant Bruguiera sexangula.</title>
        <authorList>
            <person name="Long M."/>
        </authorList>
    </citation>
    <scope>NUCLEOTIDE SEQUENCE</scope>
    <source>
        <strain evidence="7">H15</strain>
        <plasmid evidence="7">unnamed4</plasmid>
    </source>
</reference>
<evidence type="ECO:0000313" key="7">
    <source>
        <dbReference type="EMBL" id="XCC97765.1"/>
    </source>
</evidence>
<dbReference type="AlphaFoldDB" id="A0AAU8ASX6"/>
<accession>A0AAU8ASX6</accession>
<evidence type="ECO:0000256" key="2">
    <source>
        <dbReference type="ARBA" id="ARBA00022630"/>
    </source>
</evidence>
<evidence type="ECO:0000256" key="5">
    <source>
        <dbReference type="ARBA" id="ARBA00037941"/>
    </source>
</evidence>
<dbReference type="NCBIfam" id="NF008726">
    <property type="entry name" value="PRK11728.1"/>
    <property type="match status" value="1"/>
</dbReference>
<geneLocation type="plasmid" evidence="7">
    <name>unnamed4</name>
</geneLocation>
<dbReference type="Gene3D" id="3.30.9.10">
    <property type="entry name" value="D-Amino Acid Oxidase, subunit A, domain 2"/>
    <property type="match status" value="1"/>
</dbReference>
<dbReference type="Gene3D" id="3.50.50.60">
    <property type="entry name" value="FAD/NAD(P)-binding domain"/>
    <property type="match status" value="1"/>
</dbReference>
<feature type="domain" description="FAD dependent oxidoreductase" evidence="6">
    <location>
        <begin position="7"/>
        <end position="398"/>
    </location>
</feature>
<organism evidence="7">
    <name type="scientific">Alloyangia sp. H15</name>
    <dbReference type="NCBI Taxonomy" id="3029062"/>
    <lineage>
        <taxon>Bacteria</taxon>
        <taxon>Pseudomonadati</taxon>
        <taxon>Pseudomonadota</taxon>
        <taxon>Alphaproteobacteria</taxon>
        <taxon>Rhodobacterales</taxon>
        <taxon>Roseobacteraceae</taxon>
        <taxon>Alloyangia</taxon>
    </lineage>
</organism>
<comment type="cofactor">
    <cofactor evidence="1">
        <name>FAD</name>
        <dbReference type="ChEBI" id="CHEBI:57692"/>
    </cofactor>
</comment>
<comment type="similarity">
    <text evidence="5">Belongs to the L2HGDH family.</text>
</comment>
<keyword evidence="2" id="KW-0285">Flavoprotein</keyword>
<evidence type="ECO:0000256" key="1">
    <source>
        <dbReference type="ARBA" id="ARBA00001974"/>
    </source>
</evidence>
<protein>
    <submittedName>
        <fullName evidence="7">L-2-hydroxyglutarate oxidase</fullName>
        <ecNumber evidence="7">1.1.3.-</ecNumber>
    </submittedName>
</protein>
<keyword evidence="3" id="KW-0274">FAD</keyword>
<proteinExistence type="inferred from homology"/>
<evidence type="ECO:0000259" key="6">
    <source>
        <dbReference type="Pfam" id="PF01266"/>
    </source>
</evidence>
<dbReference type="PANTHER" id="PTHR43104:SF2">
    <property type="entry name" value="L-2-HYDROXYGLUTARATE DEHYDROGENASE, MITOCHONDRIAL"/>
    <property type="match status" value="1"/>
</dbReference>
<dbReference type="PANTHER" id="PTHR43104">
    <property type="entry name" value="L-2-HYDROXYGLUTARATE DEHYDROGENASE, MITOCHONDRIAL"/>
    <property type="match status" value="1"/>
</dbReference>
<evidence type="ECO:0000256" key="4">
    <source>
        <dbReference type="ARBA" id="ARBA00023002"/>
    </source>
</evidence>
<dbReference type="EC" id="1.1.3.-" evidence="7"/>
<name>A0AAU8ASX6_9RHOB</name>
<gene>
    <name evidence="7" type="primary">lhgO</name>
    <name evidence="7" type="ORF">PVT71_28105</name>
</gene>
<dbReference type="InterPro" id="IPR006076">
    <property type="entry name" value="FAD-dep_OxRdtase"/>
</dbReference>
<evidence type="ECO:0000256" key="3">
    <source>
        <dbReference type="ARBA" id="ARBA00022827"/>
    </source>
</evidence>
<dbReference type="EMBL" id="CP123389">
    <property type="protein sequence ID" value="XCC97765.1"/>
    <property type="molecule type" value="Genomic_DNA"/>
</dbReference>
<keyword evidence="4 7" id="KW-0560">Oxidoreductase</keyword>
<dbReference type="Pfam" id="PF01266">
    <property type="entry name" value="DAO"/>
    <property type="match status" value="1"/>
</dbReference>
<dbReference type="InterPro" id="IPR036188">
    <property type="entry name" value="FAD/NAD-bd_sf"/>
</dbReference>
<dbReference type="GO" id="GO:0047545">
    <property type="term" value="F:(S)-2-hydroxyglutarate dehydrogenase activity"/>
    <property type="evidence" value="ECO:0007669"/>
    <property type="project" value="TreeGrafter"/>
</dbReference>
<dbReference type="SUPFAM" id="SSF51905">
    <property type="entry name" value="FAD/NAD(P)-binding domain"/>
    <property type="match status" value="1"/>
</dbReference>
<dbReference type="RefSeq" id="WP_353476656.1">
    <property type="nucleotide sequence ID" value="NZ_CP123389.1"/>
</dbReference>
<sequence>MNTTVCDYLIIGAGILGAALGAEVARRNPGKRVQVVEKEALPAFHQTGRNSGVVHSGVYYTPGSLKARFCREGLEETRAFCAAHGIGYDARGKLIVATDALEESRLGALETRAAENGVTAHRLDAAGLRQREPNVSGVAALHIPATAIVDYTGVTRALLAQVEDSGGAVRFNAEVTGIRATGDSHEVLINGGKTAQDRISAGRVIACTGLASDRVARMLGIDPEVRILPFRGEYFVLPPRLNTVVHSMIYPVPDPALPFLGVHLTPMIDGTITVGPNAVLSLAREKYGRFSVDARDAASALFYPGLWRTLARHPRATLNELKGSMFRGAYLKLVQKYSPGITLADLGTYRSANRAQAVRPDGTLVDDFLIRSLGGVTAVLNAPSPAATSAMPIARHIAGMLD</sequence>
<keyword evidence="7" id="KW-0614">Plasmid</keyword>
<dbReference type="GO" id="GO:0005737">
    <property type="term" value="C:cytoplasm"/>
    <property type="evidence" value="ECO:0007669"/>
    <property type="project" value="TreeGrafter"/>
</dbReference>